<feature type="domain" description="F-box" evidence="2">
    <location>
        <begin position="30"/>
        <end position="82"/>
    </location>
</feature>
<protein>
    <recommendedName>
        <fullName evidence="2">F-box domain-containing protein</fullName>
    </recommendedName>
</protein>
<reference evidence="3 4" key="1">
    <citation type="submission" date="2024-09" db="EMBL/GenBank/DDBJ databases">
        <title>Chromosome-scale assembly of Riccia fluitans.</title>
        <authorList>
            <person name="Paukszto L."/>
            <person name="Sawicki J."/>
            <person name="Karawczyk K."/>
            <person name="Piernik-Szablinska J."/>
            <person name="Szczecinska M."/>
            <person name="Mazdziarz M."/>
        </authorList>
    </citation>
    <scope>NUCLEOTIDE SEQUENCE [LARGE SCALE GENOMIC DNA]</scope>
    <source>
        <strain evidence="3">Rf_01</strain>
        <tissue evidence="3">Aerial parts of the thallus</tissue>
    </source>
</reference>
<dbReference type="EMBL" id="JBHFFA010000004">
    <property type="protein sequence ID" value="KAL2632264.1"/>
    <property type="molecule type" value="Genomic_DNA"/>
</dbReference>
<dbReference type="InterPro" id="IPR050796">
    <property type="entry name" value="SCF_F-box_component"/>
</dbReference>
<dbReference type="InterPro" id="IPR001810">
    <property type="entry name" value="F-box_dom"/>
</dbReference>
<dbReference type="PANTHER" id="PTHR31672:SF2">
    <property type="entry name" value="F-BOX DOMAIN-CONTAINING PROTEIN"/>
    <property type="match status" value="1"/>
</dbReference>
<dbReference type="PANTHER" id="PTHR31672">
    <property type="entry name" value="BNACNNG10540D PROTEIN"/>
    <property type="match status" value="1"/>
</dbReference>
<name>A0ABD1YPA9_9MARC</name>
<feature type="compositionally biased region" description="Basic residues" evidence="1">
    <location>
        <begin position="12"/>
        <end position="22"/>
    </location>
</feature>
<dbReference type="PROSITE" id="PS50181">
    <property type="entry name" value="FBOX"/>
    <property type="match status" value="1"/>
</dbReference>
<comment type="caution">
    <text evidence="3">The sequence shown here is derived from an EMBL/GenBank/DDBJ whole genome shotgun (WGS) entry which is preliminary data.</text>
</comment>
<sequence>MENSTPSENRSKKLRLHKKRKPMDHDQGGGVFSVLLPDEMIEKIISMMPYPHILNAKELNKEWYSRLSKSTKNVVNAGFREMMKNNSNDWPSFYPFSFANGNVAFMGFDRLSNSWIKYLFHLDIKGIEIELPPRRIWESQLVENISGLGSLICVPVQHFETKLFVINVFTGAWKELPQRPTVDSEHGAIYGKTILCMYLFPDGSDDYKLLTMTPLVNTEIQDNRCQVCTQVYKSKSNSWTTKLSPFKTFSFARSRGVYCNGSLYFMDHSISGLFFGLWEYNIEKEDWHQIQFPISVSLLQRFQPVKLISIVSDNQLILLLQNVFIFNDSPVIWRDSLILFQMDTITKTFSQMYTGPPEPILDASVNSYISDGDSIFFSHRRIYTKYIMEFSISNQTWTSHPHPSSCIDGFTNFLQSDLVLEPRKNPFIAP</sequence>
<keyword evidence="4" id="KW-1185">Reference proteome</keyword>
<dbReference type="AlphaFoldDB" id="A0ABD1YPA9"/>
<evidence type="ECO:0000313" key="4">
    <source>
        <dbReference type="Proteomes" id="UP001605036"/>
    </source>
</evidence>
<evidence type="ECO:0000259" key="2">
    <source>
        <dbReference type="PROSITE" id="PS50181"/>
    </source>
</evidence>
<evidence type="ECO:0000313" key="3">
    <source>
        <dbReference type="EMBL" id="KAL2632264.1"/>
    </source>
</evidence>
<proteinExistence type="predicted"/>
<dbReference type="Pfam" id="PF00646">
    <property type="entry name" value="F-box"/>
    <property type="match status" value="1"/>
</dbReference>
<accession>A0ABD1YPA9</accession>
<gene>
    <name evidence="3" type="ORF">R1flu_016950</name>
</gene>
<evidence type="ECO:0000256" key="1">
    <source>
        <dbReference type="SAM" id="MobiDB-lite"/>
    </source>
</evidence>
<dbReference type="Proteomes" id="UP001605036">
    <property type="component" value="Unassembled WGS sequence"/>
</dbReference>
<dbReference type="SUPFAM" id="SSF117281">
    <property type="entry name" value="Kelch motif"/>
    <property type="match status" value="1"/>
</dbReference>
<dbReference type="Gene3D" id="2.120.10.80">
    <property type="entry name" value="Kelch-type beta propeller"/>
    <property type="match status" value="1"/>
</dbReference>
<dbReference type="InterPro" id="IPR015915">
    <property type="entry name" value="Kelch-typ_b-propeller"/>
</dbReference>
<organism evidence="3 4">
    <name type="scientific">Riccia fluitans</name>
    <dbReference type="NCBI Taxonomy" id="41844"/>
    <lineage>
        <taxon>Eukaryota</taxon>
        <taxon>Viridiplantae</taxon>
        <taxon>Streptophyta</taxon>
        <taxon>Embryophyta</taxon>
        <taxon>Marchantiophyta</taxon>
        <taxon>Marchantiopsida</taxon>
        <taxon>Marchantiidae</taxon>
        <taxon>Marchantiales</taxon>
        <taxon>Ricciaceae</taxon>
        <taxon>Riccia</taxon>
    </lineage>
</organism>
<feature type="region of interest" description="Disordered" evidence="1">
    <location>
        <begin position="1"/>
        <end position="26"/>
    </location>
</feature>